<accession>A0AAN8IPW1</accession>
<dbReference type="Proteomes" id="UP001331761">
    <property type="component" value="Unassembled WGS sequence"/>
</dbReference>
<evidence type="ECO:0000313" key="3">
    <source>
        <dbReference type="Proteomes" id="UP001331761"/>
    </source>
</evidence>
<protein>
    <submittedName>
        <fullName evidence="2">Uncharacterized protein</fullName>
    </submittedName>
</protein>
<organism evidence="2 3">
    <name type="scientific">Trichostrongylus colubriformis</name>
    <name type="common">Black scour worm</name>
    <dbReference type="NCBI Taxonomy" id="6319"/>
    <lineage>
        <taxon>Eukaryota</taxon>
        <taxon>Metazoa</taxon>
        <taxon>Ecdysozoa</taxon>
        <taxon>Nematoda</taxon>
        <taxon>Chromadorea</taxon>
        <taxon>Rhabditida</taxon>
        <taxon>Rhabditina</taxon>
        <taxon>Rhabditomorpha</taxon>
        <taxon>Strongyloidea</taxon>
        <taxon>Trichostrongylidae</taxon>
        <taxon>Trichostrongylus</taxon>
    </lineage>
</organism>
<feature type="region of interest" description="Disordered" evidence="1">
    <location>
        <begin position="62"/>
        <end position="81"/>
    </location>
</feature>
<comment type="caution">
    <text evidence="2">The sequence shown here is derived from an EMBL/GenBank/DDBJ whole genome shotgun (WGS) entry which is preliminary data.</text>
</comment>
<evidence type="ECO:0000256" key="1">
    <source>
        <dbReference type="SAM" id="MobiDB-lite"/>
    </source>
</evidence>
<reference evidence="2 3" key="1">
    <citation type="submission" date="2019-10" db="EMBL/GenBank/DDBJ databases">
        <title>Assembly and Annotation for the nematode Trichostrongylus colubriformis.</title>
        <authorList>
            <person name="Martin J."/>
        </authorList>
    </citation>
    <scope>NUCLEOTIDE SEQUENCE [LARGE SCALE GENOMIC DNA]</scope>
    <source>
        <strain evidence="2">G859</strain>
        <tissue evidence="2">Whole worm</tissue>
    </source>
</reference>
<dbReference type="EMBL" id="WIXE01005119">
    <property type="protein sequence ID" value="KAK5982439.1"/>
    <property type="molecule type" value="Genomic_DNA"/>
</dbReference>
<proteinExistence type="predicted"/>
<feature type="non-terminal residue" evidence="2">
    <location>
        <position position="1"/>
    </location>
</feature>
<dbReference type="AlphaFoldDB" id="A0AAN8IPW1"/>
<evidence type="ECO:0000313" key="2">
    <source>
        <dbReference type="EMBL" id="KAK5982439.1"/>
    </source>
</evidence>
<sequence>CHMCEFPGSHTPVPVSILKKDYLQCHICKPRKTPSQLTIELWAPREVNTSCQKNCEEEQHRTMEQNSHLNKVAPHVHMKSS</sequence>
<name>A0AAN8IPW1_TRICO</name>
<keyword evidence="3" id="KW-1185">Reference proteome</keyword>
<gene>
    <name evidence="2" type="ORF">GCK32_021903</name>
</gene>